<name>A0AA38GBV3_TAXCH</name>
<gene>
    <name evidence="2" type="ORF">KI387_020743</name>
</gene>
<dbReference type="Pfam" id="PF07714">
    <property type="entry name" value="PK_Tyr_Ser-Thr"/>
    <property type="match status" value="1"/>
</dbReference>
<feature type="non-terminal residue" evidence="2">
    <location>
        <position position="103"/>
    </location>
</feature>
<organism evidence="2 3">
    <name type="scientific">Taxus chinensis</name>
    <name type="common">Chinese yew</name>
    <name type="synonym">Taxus wallichiana var. chinensis</name>
    <dbReference type="NCBI Taxonomy" id="29808"/>
    <lineage>
        <taxon>Eukaryota</taxon>
        <taxon>Viridiplantae</taxon>
        <taxon>Streptophyta</taxon>
        <taxon>Embryophyta</taxon>
        <taxon>Tracheophyta</taxon>
        <taxon>Spermatophyta</taxon>
        <taxon>Pinopsida</taxon>
        <taxon>Pinidae</taxon>
        <taxon>Conifers II</taxon>
        <taxon>Cupressales</taxon>
        <taxon>Taxaceae</taxon>
        <taxon>Taxus</taxon>
    </lineage>
</organism>
<dbReference type="OMA" id="RAFPRIM"/>
<evidence type="ECO:0000313" key="3">
    <source>
        <dbReference type="Proteomes" id="UP000824469"/>
    </source>
</evidence>
<dbReference type="GO" id="GO:0005524">
    <property type="term" value="F:ATP binding"/>
    <property type="evidence" value="ECO:0007669"/>
    <property type="project" value="InterPro"/>
</dbReference>
<feature type="non-terminal residue" evidence="2">
    <location>
        <position position="1"/>
    </location>
</feature>
<dbReference type="AlphaFoldDB" id="A0AA38GBV3"/>
<evidence type="ECO:0000259" key="1">
    <source>
        <dbReference type="PROSITE" id="PS50011"/>
    </source>
</evidence>
<proteinExistence type="predicted"/>
<dbReference type="PROSITE" id="PS50011">
    <property type="entry name" value="PROTEIN_KINASE_DOM"/>
    <property type="match status" value="1"/>
</dbReference>
<comment type="caution">
    <text evidence="2">The sequence shown here is derived from an EMBL/GenBank/DDBJ whole genome shotgun (WGS) entry which is preliminary data.</text>
</comment>
<dbReference type="InterPro" id="IPR051564">
    <property type="entry name" value="LRR_receptor-like_kinase"/>
</dbReference>
<dbReference type="InterPro" id="IPR000719">
    <property type="entry name" value="Prot_kinase_dom"/>
</dbReference>
<dbReference type="EMBL" id="JAHRHJ020000004">
    <property type="protein sequence ID" value="KAH9318974.1"/>
    <property type="molecule type" value="Genomic_DNA"/>
</dbReference>
<accession>A0AA38GBV3</accession>
<dbReference type="Gene3D" id="1.10.510.10">
    <property type="entry name" value="Transferase(Phosphotransferase) domain 1"/>
    <property type="match status" value="1"/>
</dbReference>
<keyword evidence="3" id="KW-1185">Reference proteome</keyword>
<dbReference type="SUPFAM" id="SSF56112">
    <property type="entry name" value="Protein kinase-like (PK-like)"/>
    <property type="match status" value="1"/>
</dbReference>
<evidence type="ECO:0000313" key="2">
    <source>
        <dbReference type="EMBL" id="KAH9318974.1"/>
    </source>
</evidence>
<dbReference type="GO" id="GO:0004672">
    <property type="term" value="F:protein kinase activity"/>
    <property type="evidence" value="ECO:0007669"/>
    <property type="project" value="InterPro"/>
</dbReference>
<dbReference type="GO" id="GO:0016020">
    <property type="term" value="C:membrane"/>
    <property type="evidence" value="ECO:0007669"/>
    <property type="project" value="TreeGrafter"/>
</dbReference>
<dbReference type="Proteomes" id="UP000824469">
    <property type="component" value="Unassembled WGS sequence"/>
</dbReference>
<dbReference type="PANTHER" id="PTHR48055">
    <property type="entry name" value="LEUCINE-RICH REPEAT RECEPTOR PROTEIN KINASE EMS1"/>
    <property type="match status" value="1"/>
</dbReference>
<dbReference type="InterPro" id="IPR011009">
    <property type="entry name" value="Kinase-like_dom_sf"/>
</dbReference>
<reference evidence="2 3" key="1">
    <citation type="journal article" date="2021" name="Nat. Plants">
        <title>The Taxus genome provides insights into paclitaxel biosynthesis.</title>
        <authorList>
            <person name="Xiong X."/>
            <person name="Gou J."/>
            <person name="Liao Q."/>
            <person name="Li Y."/>
            <person name="Zhou Q."/>
            <person name="Bi G."/>
            <person name="Li C."/>
            <person name="Du R."/>
            <person name="Wang X."/>
            <person name="Sun T."/>
            <person name="Guo L."/>
            <person name="Liang H."/>
            <person name="Lu P."/>
            <person name="Wu Y."/>
            <person name="Zhang Z."/>
            <person name="Ro D.K."/>
            <person name="Shang Y."/>
            <person name="Huang S."/>
            <person name="Yan J."/>
        </authorList>
    </citation>
    <scope>NUCLEOTIDE SEQUENCE [LARGE SCALE GENOMIC DNA]</scope>
    <source>
        <strain evidence="2">Ta-2019</strain>
    </source>
</reference>
<dbReference type="InterPro" id="IPR001245">
    <property type="entry name" value="Ser-Thr/Tyr_kinase_cat_dom"/>
</dbReference>
<protein>
    <recommendedName>
        <fullName evidence="1">Protein kinase domain-containing protein</fullName>
    </recommendedName>
</protein>
<dbReference type="PANTHER" id="PTHR48055:SF57">
    <property type="entry name" value="PROTEIN KINASE DOMAIN-CONTAINING PROTEIN"/>
    <property type="match status" value="1"/>
</dbReference>
<feature type="domain" description="Protein kinase" evidence="1">
    <location>
        <begin position="1"/>
        <end position="103"/>
    </location>
</feature>
<sequence>ILALPKYYLGIPTGSLTSTNALKGSAGYIPPEYGMGGRLSTKGDVYSYGILLLELLTKRRPTEDMFVEEFNLQKWVAMNFPNKIMEVMDNSLLKDMNESEISK</sequence>